<sequence>MSRLEPKYGIPGAAIRKLCDKLQVPVPPRGHWMQLESGYSVTQPPLLEMVERETRAKKVGRPRKVPPNLDDGAQLPERPSEPQPAFVELPEPKHWHAVLSKVRSELEAEAKNAAQLKTKHDWEQAHPGRQYPSRERIWGGWEYFCDAGQLLGGRHRKSPVRLSLKHYRRGLAILNMLCERAEKEGYEVRTSDDGSRIQFAKAQAHIAVRVSEKFEVGSRSEVNSWDKSTRQIRRLLPTGRLAVFVEQQGLGHTEVVDRPGQPLQDRMEEIARAMARRYECSQAAIARWAEQKRVYAEQQACREEEEKKRKEVERLAEEERARRVALVAEAENWQRADLLRRYVASLDARVESGGQLANADEYERWRAWALQVAQEMDASLARVGSPIRPDS</sequence>
<protein>
    <submittedName>
        <fullName evidence="3">Uncharacterized protein</fullName>
    </submittedName>
</protein>
<proteinExistence type="predicted"/>
<dbReference type="GeneID" id="98403165"/>
<evidence type="ECO:0000313" key="4">
    <source>
        <dbReference type="Proteomes" id="UP000397656"/>
    </source>
</evidence>
<evidence type="ECO:0000256" key="1">
    <source>
        <dbReference type="SAM" id="Coils"/>
    </source>
</evidence>
<dbReference type="RefSeq" id="WP_170302020.1">
    <property type="nucleotide sequence ID" value="NZ_CP062803.1"/>
</dbReference>
<gene>
    <name evidence="3" type="ORF">F7R26_019760</name>
</gene>
<dbReference type="EMBL" id="CP062803">
    <property type="protein sequence ID" value="QOT76334.1"/>
    <property type="molecule type" value="Genomic_DNA"/>
</dbReference>
<name>A0A7M2GU64_9BURK</name>
<organism evidence="3 4">
    <name type="scientific">Cupriavidus basilensis</name>
    <dbReference type="NCBI Taxonomy" id="68895"/>
    <lineage>
        <taxon>Bacteria</taxon>
        <taxon>Pseudomonadati</taxon>
        <taxon>Pseudomonadota</taxon>
        <taxon>Betaproteobacteria</taxon>
        <taxon>Burkholderiales</taxon>
        <taxon>Burkholderiaceae</taxon>
        <taxon>Cupriavidus</taxon>
    </lineage>
</organism>
<evidence type="ECO:0000313" key="3">
    <source>
        <dbReference type="EMBL" id="QOT76334.1"/>
    </source>
</evidence>
<feature type="coiled-coil region" evidence="1">
    <location>
        <begin position="295"/>
        <end position="336"/>
    </location>
</feature>
<accession>A0A7M2GU64</accession>
<keyword evidence="1" id="KW-0175">Coiled coil</keyword>
<dbReference type="Proteomes" id="UP000397656">
    <property type="component" value="Chromosome 1"/>
</dbReference>
<evidence type="ECO:0000256" key="2">
    <source>
        <dbReference type="SAM" id="MobiDB-lite"/>
    </source>
</evidence>
<feature type="region of interest" description="Disordered" evidence="2">
    <location>
        <begin position="54"/>
        <end position="89"/>
    </location>
</feature>
<dbReference type="AlphaFoldDB" id="A0A7M2GU64"/>
<reference evidence="3 4" key="1">
    <citation type="submission" date="2020-10" db="EMBL/GenBank/DDBJ databases">
        <title>Complete genome sequence of Cupriavidus basilensis CCUG 49340T.</title>
        <authorList>
            <person name="Salva-Serra F."/>
            <person name="Donoso R.A."/>
            <person name="Cho K.H."/>
            <person name="Yoo J.A."/>
            <person name="Lee K."/>
            <person name="Yoon S.-H."/>
            <person name="Perez-Pantoja D."/>
            <person name="Moore E.R.B."/>
        </authorList>
    </citation>
    <scope>NUCLEOTIDE SEQUENCE [LARGE SCALE GENOMIC DNA]</scope>
    <source>
        <strain evidence="4">CCUG 49340</strain>
    </source>
</reference>